<dbReference type="InterPro" id="IPR036291">
    <property type="entry name" value="NAD(P)-bd_dom_sf"/>
</dbReference>
<sequence length="280" mass="31829">MKLGLIGYPIQHSLSPWIHKQFMQQIEMTGTYQLYEVEQNQLAEQLSQMKAERINGFNVTVPYKQMIIPYLDELDVHAEQIGAVNTVLQRDNRWIGYNTDGLGYITALKTKYPELFSGDKRVLLLGAGGASRGIFYTLCQEPFEAIDIANRTLDRADELLILNHSNQIKVTTCTYEDAEKSLSQYDLIIQTTSVGMKPNVNSQVISMNNVKRGVVVSDIVYQPFLTSLLDDAKQQGARIHHGHEMLLYQAKLAFQLWSGKQVNAEKIEVAFMEQIKNVRN</sequence>
<dbReference type="SUPFAM" id="SSF51735">
    <property type="entry name" value="NAD(P)-binding Rossmann-fold domains"/>
    <property type="match status" value="1"/>
</dbReference>
<dbReference type="PANTHER" id="PTHR21089">
    <property type="entry name" value="SHIKIMATE DEHYDROGENASE"/>
    <property type="match status" value="1"/>
</dbReference>
<evidence type="ECO:0000256" key="2">
    <source>
        <dbReference type="ARBA" id="ARBA00012962"/>
    </source>
</evidence>
<dbReference type="EC" id="1.1.1.25" evidence="2 8"/>
<keyword evidence="5 8" id="KW-0560">Oxidoreductase</keyword>
<dbReference type="Pfam" id="PF18317">
    <property type="entry name" value="SDH_C"/>
    <property type="match status" value="1"/>
</dbReference>
<evidence type="ECO:0000259" key="10">
    <source>
        <dbReference type="Pfam" id="PF08501"/>
    </source>
</evidence>
<dbReference type="InterPro" id="IPR022893">
    <property type="entry name" value="Shikimate_DH_fam"/>
</dbReference>
<feature type="domain" description="Quinate/shikimate 5-dehydrogenase/glutamyl-tRNA reductase" evidence="9">
    <location>
        <begin position="119"/>
        <end position="195"/>
    </location>
</feature>
<comment type="caution">
    <text evidence="12">The sequence shown here is derived from an EMBL/GenBank/DDBJ whole genome shotgun (WGS) entry which is preliminary data.</text>
</comment>
<comment type="catalytic activity">
    <reaction evidence="7 8">
        <text>shikimate + NADP(+) = 3-dehydroshikimate + NADPH + H(+)</text>
        <dbReference type="Rhea" id="RHEA:17737"/>
        <dbReference type="ChEBI" id="CHEBI:15378"/>
        <dbReference type="ChEBI" id="CHEBI:16630"/>
        <dbReference type="ChEBI" id="CHEBI:36208"/>
        <dbReference type="ChEBI" id="CHEBI:57783"/>
        <dbReference type="ChEBI" id="CHEBI:58349"/>
        <dbReference type="EC" id="1.1.1.25"/>
    </reaction>
</comment>
<feature type="binding site" evidence="8">
    <location>
        <position position="242"/>
    </location>
    <ligand>
        <name>NADP(+)</name>
        <dbReference type="ChEBI" id="CHEBI:58349"/>
    </ligand>
</feature>
<dbReference type="InterPro" id="IPR006151">
    <property type="entry name" value="Shikm_DH/Glu-tRNA_Rdtase"/>
</dbReference>
<evidence type="ECO:0000259" key="9">
    <source>
        <dbReference type="Pfam" id="PF01488"/>
    </source>
</evidence>
<dbReference type="GO" id="GO:0019632">
    <property type="term" value="P:shikimate metabolic process"/>
    <property type="evidence" value="ECO:0007669"/>
    <property type="project" value="InterPro"/>
</dbReference>
<reference evidence="12" key="1">
    <citation type="submission" date="2022-11" db="EMBL/GenBank/DDBJ databases">
        <title>WGS of Natronobacillus azotifigens 24KS-1, an anaerobic diazotrophic haloalkaliphile from soda-rich habitats.</title>
        <authorList>
            <person name="Sorokin D.Y."/>
            <person name="Merkel A.Y."/>
        </authorList>
    </citation>
    <scope>NUCLEOTIDE SEQUENCE</scope>
    <source>
        <strain evidence="12">24KS-1</strain>
    </source>
</reference>
<feature type="binding site" evidence="8">
    <location>
        <begin position="126"/>
        <end position="130"/>
    </location>
    <ligand>
        <name>NADP(+)</name>
        <dbReference type="ChEBI" id="CHEBI:58349"/>
    </ligand>
</feature>
<protein>
    <recommendedName>
        <fullName evidence="2 8">Shikimate dehydrogenase (NADP(+))</fullName>
        <shortName evidence="8">SDH</shortName>
        <ecNumber evidence="2 8">1.1.1.25</ecNumber>
    </recommendedName>
</protein>
<accession>A0A9J6RAI8</accession>
<evidence type="ECO:0000256" key="5">
    <source>
        <dbReference type="ARBA" id="ARBA00023002"/>
    </source>
</evidence>
<dbReference type="GO" id="GO:0050661">
    <property type="term" value="F:NADP binding"/>
    <property type="evidence" value="ECO:0007669"/>
    <property type="project" value="InterPro"/>
</dbReference>
<comment type="similarity">
    <text evidence="8">Belongs to the shikimate dehydrogenase family.</text>
</comment>
<feature type="binding site" evidence="8">
    <location>
        <position position="221"/>
    </location>
    <ligand>
        <name>shikimate</name>
        <dbReference type="ChEBI" id="CHEBI:36208"/>
    </ligand>
</feature>
<feature type="binding site" evidence="8">
    <location>
        <begin position="13"/>
        <end position="15"/>
    </location>
    <ligand>
        <name>shikimate</name>
        <dbReference type="ChEBI" id="CHEBI:36208"/>
    </ligand>
</feature>
<comment type="subunit">
    <text evidence="8">Homodimer.</text>
</comment>
<keyword evidence="3 8" id="KW-0028">Amino-acid biosynthesis</keyword>
<dbReference type="CDD" id="cd01065">
    <property type="entry name" value="NAD_bind_Shikimate_DH"/>
    <property type="match status" value="1"/>
</dbReference>
<evidence type="ECO:0000256" key="4">
    <source>
        <dbReference type="ARBA" id="ARBA00022857"/>
    </source>
</evidence>
<organism evidence="12 13">
    <name type="scientific">Natronobacillus azotifigens</name>
    <dbReference type="NCBI Taxonomy" id="472978"/>
    <lineage>
        <taxon>Bacteria</taxon>
        <taxon>Bacillati</taxon>
        <taxon>Bacillota</taxon>
        <taxon>Bacilli</taxon>
        <taxon>Bacillales</taxon>
        <taxon>Bacillaceae</taxon>
        <taxon>Natronobacillus</taxon>
    </lineage>
</organism>
<feature type="binding site" evidence="8">
    <location>
        <position position="100"/>
    </location>
    <ligand>
        <name>shikimate</name>
        <dbReference type="ChEBI" id="CHEBI:36208"/>
    </ligand>
</feature>
<dbReference type="GO" id="GO:0009073">
    <property type="term" value="P:aromatic amino acid family biosynthetic process"/>
    <property type="evidence" value="ECO:0007669"/>
    <property type="project" value="UniProtKB-KW"/>
</dbReference>
<evidence type="ECO:0000256" key="7">
    <source>
        <dbReference type="ARBA" id="ARBA00049442"/>
    </source>
</evidence>
<feature type="binding site" evidence="8">
    <location>
        <begin position="150"/>
        <end position="155"/>
    </location>
    <ligand>
        <name>NADP(+)</name>
        <dbReference type="ChEBI" id="CHEBI:58349"/>
    </ligand>
</feature>
<evidence type="ECO:0000313" key="13">
    <source>
        <dbReference type="Proteomes" id="UP001084197"/>
    </source>
</evidence>
<dbReference type="GO" id="GO:0004764">
    <property type="term" value="F:shikimate 3-dehydrogenase (NADP+) activity"/>
    <property type="evidence" value="ECO:0007669"/>
    <property type="project" value="UniProtKB-UniRule"/>
</dbReference>
<keyword evidence="6 8" id="KW-0057">Aromatic amino acid biosynthesis</keyword>
<feature type="domain" description="Shikimate dehydrogenase substrate binding N-terminal" evidence="10">
    <location>
        <begin position="5"/>
        <end position="87"/>
    </location>
</feature>
<dbReference type="Proteomes" id="UP001084197">
    <property type="component" value="Unassembled WGS sequence"/>
</dbReference>
<feature type="binding site" evidence="8">
    <location>
        <position position="249"/>
    </location>
    <ligand>
        <name>shikimate</name>
        <dbReference type="ChEBI" id="CHEBI:36208"/>
    </ligand>
</feature>
<dbReference type="HAMAP" id="MF_00222">
    <property type="entry name" value="Shikimate_DH_AroE"/>
    <property type="match status" value="1"/>
</dbReference>
<gene>
    <name evidence="8 12" type="primary">aroE</name>
    <name evidence="12" type="ORF">OWO01_03740</name>
</gene>
<dbReference type="InterPro" id="IPR013708">
    <property type="entry name" value="Shikimate_DH-bd_N"/>
</dbReference>
<dbReference type="Pfam" id="PF08501">
    <property type="entry name" value="Shikimate_dh_N"/>
    <property type="match status" value="1"/>
</dbReference>
<feature type="active site" description="Proton acceptor" evidence="8">
    <location>
        <position position="64"/>
    </location>
</feature>
<feature type="domain" description="SDH C-terminal" evidence="11">
    <location>
        <begin position="242"/>
        <end position="267"/>
    </location>
</feature>
<dbReference type="GO" id="GO:0005829">
    <property type="term" value="C:cytosol"/>
    <property type="evidence" value="ECO:0007669"/>
    <property type="project" value="TreeGrafter"/>
</dbReference>
<dbReference type="Pfam" id="PF01488">
    <property type="entry name" value="Shikimate_DH"/>
    <property type="match status" value="1"/>
</dbReference>
<name>A0A9J6RAI8_9BACI</name>
<feature type="binding site" evidence="8">
    <location>
        <position position="219"/>
    </location>
    <ligand>
        <name>NADP(+)</name>
        <dbReference type="ChEBI" id="CHEBI:58349"/>
    </ligand>
</feature>
<dbReference type="Gene3D" id="3.40.50.720">
    <property type="entry name" value="NAD(P)-binding Rossmann-like Domain"/>
    <property type="match status" value="1"/>
</dbReference>
<proteinExistence type="inferred from homology"/>
<keyword evidence="13" id="KW-1185">Reference proteome</keyword>
<evidence type="ECO:0000313" key="12">
    <source>
        <dbReference type="EMBL" id="MCZ0702324.1"/>
    </source>
</evidence>
<dbReference type="SUPFAM" id="SSF53223">
    <property type="entry name" value="Aminoacid dehydrogenase-like, N-terminal domain"/>
    <property type="match status" value="1"/>
</dbReference>
<evidence type="ECO:0000256" key="3">
    <source>
        <dbReference type="ARBA" id="ARBA00022605"/>
    </source>
</evidence>
<dbReference type="InterPro" id="IPR046346">
    <property type="entry name" value="Aminoacid_DH-like_N_sf"/>
</dbReference>
<comment type="function">
    <text evidence="8">Involved in the biosynthesis of the chorismate, which leads to the biosynthesis of aromatic amino acids. Catalyzes the reversible NADPH linked reduction of 3-dehydroshikimate (DHSA) to yield shikimate (SA).</text>
</comment>
<evidence type="ECO:0000256" key="8">
    <source>
        <dbReference type="HAMAP-Rule" id="MF_00222"/>
    </source>
</evidence>
<dbReference type="Gene3D" id="3.40.50.10860">
    <property type="entry name" value="Leucine Dehydrogenase, chain A, domain 1"/>
    <property type="match status" value="1"/>
</dbReference>
<comment type="pathway">
    <text evidence="1 8">Metabolic intermediate biosynthesis; chorismate biosynthesis; chorismate from D-erythrose 4-phosphate and phosphoenolpyruvate: step 4/7.</text>
</comment>
<dbReference type="NCBIfam" id="TIGR00507">
    <property type="entry name" value="aroE"/>
    <property type="match status" value="1"/>
</dbReference>
<evidence type="ECO:0000256" key="1">
    <source>
        <dbReference type="ARBA" id="ARBA00004871"/>
    </source>
</evidence>
<dbReference type="GO" id="GO:0008652">
    <property type="term" value="P:amino acid biosynthetic process"/>
    <property type="evidence" value="ECO:0007669"/>
    <property type="project" value="UniProtKB-KW"/>
</dbReference>
<feature type="binding site" evidence="8">
    <location>
        <position position="60"/>
    </location>
    <ligand>
        <name>shikimate</name>
        <dbReference type="ChEBI" id="CHEBI:36208"/>
    </ligand>
</feature>
<dbReference type="InterPro" id="IPR011342">
    <property type="entry name" value="Shikimate_DH"/>
</dbReference>
<evidence type="ECO:0000259" key="11">
    <source>
        <dbReference type="Pfam" id="PF18317"/>
    </source>
</evidence>
<feature type="binding site" evidence="8">
    <location>
        <position position="85"/>
    </location>
    <ligand>
        <name>shikimate</name>
        <dbReference type="ChEBI" id="CHEBI:36208"/>
    </ligand>
</feature>
<dbReference type="EMBL" id="JAPRAT010000005">
    <property type="protein sequence ID" value="MCZ0702324.1"/>
    <property type="molecule type" value="Genomic_DNA"/>
</dbReference>
<dbReference type="RefSeq" id="WP_268779093.1">
    <property type="nucleotide sequence ID" value="NZ_JAPRAT010000005.1"/>
</dbReference>
<evidence type="ECO:0000256" key="6">
    <source>
        <dbReference type="ARBA" id="ARBA00023141"/>
    </source>
</evidence>
<dbReference type="PANTHER" id="PTHR21089:SF1">
    <property type="entry name" value="BIFUNCTIONAL 3-DEHYDROQUINATE DEHYDRATASE_SHIKIMATE DEHYDROGENASE, CHLOROPLASTIC"/>
    <property type="match status" value="1"/>
</dbReference>
<comment type="caution">
    <text evidence="8">Lacks conserved residue(s) required for the propagation of feature annotation.</text>
</comment>
<dbReference type="AlphaFoldDB" id="A0A9J6RAI8"/>
<keyword evidence="4 8" id="KW-0521">NADP</keyword>
<dbReference type="InterPro" id="IPR041121">
    <property type="entry name" value="SDH_C"/>
</dbReference>
<dbReference type="GO" id="GO:0009423">
    <property type="term" value="P:chorismate biosynthetic process"/>
    <property type="evidence" value="ECO:0007669"/>
    <property type="project" value="UniProtKB-UniRule"/>
</dbReference>